<organism evidence="3 4">
    <name type="scientific">Roseobacter insulae</name>
    <dbReference type="NCBI Taxonomy" id="2859783"/>
    <lineage>
        <taxon>Bacteria</taxon>
        <taxon>Pseudomonadati</taxon>
        <taxon>Pseudomonadota</taxon>
        <taxon>Alphaproteobacteria</taxon>
        <taxon>Rhodobacterales</taxon>
        <taxon>Roseobacteraceae</taxon>
        <taxon>Roseobacter</taxon>
    </lineage>
</organism>
<keyword evidence="4" id="KW-1185">Reference proteome</keyword>
<evidence type="ECO:0000259" key="2">
    <source>
        <dbReference type="Pfam" id="PF17408"/>
    </source>
</evidence>
<dbReference type="InterPro" id="IPR007956">
    <property type="entry name" value="Malonyl_CoA_deC_C"/>
</dbReference>
<dbReference type="GO" id="GO:0050080">
    <property type="term" value="F:malonyl-CoA decarboxylase activity"/>
    <property type="evidence" value="ECO:0007669"/>
    <property type="project" value="InterPro"/>
</dbReference>
<reference evidence="3" key="1">
    <citation type="submission" date="2021-07" db="EMBL/GenBank/DDBJ databases">
        <title>Roseobacter insulae sp. nov., isolated from a tidal flat.</title>
        <authorList>
            <person name="Park S."/>
            <person name="Yoon J.-H."/>
        </authorList>
    </citation>
    <scope>NUCLEOTIDE SEQUENCE</scope>
    <source>
        <strain evidence="3">YSTF-M11</strain>
    </source>
</reference>
<dbReference type="GO" id="GO:0006633">
    <property type="term" value="P:fatty acid biosynthetic process"/>
    <property type="evidence" value="ECO:0007669"/>
    <property type="project" value="InterPro"/>
</dbReference>
<proteinExistence type="predicted"/>
<dbReference type="Proteomes" id="UP001138661">
    <property type="component" value="Unassembled WGS sequence"/>
</dbReference>
<evidence type="ECO:0000259" key="1">
    <source>
        <dbReference type="Pfam" id="PF05292"/>
    </source>
</evidence>
<dbReference type="PANTHER" id="PTHR28641:SF1">
    <property type="entry name" value="MALONYL-COA DECARBOXYLASE, MITOCHONDRIAL"/>
    <property type="match status" value="1"/>
</dbReference>
<dbReference type="InterPro" id="IPR035372">
    <property type="entry name" value="MCD_N"/>
</dbReference>
<dbReference type="RefSeq" id="WP_219505751.1">
    <property type="nucleotide sequence ID" value="NZ_JAHXDN010000005.1"/>
</dbReference>
<protein>
    <submittedName>
        <fullName evidence="3">Malonyl-CoA decarboxylase</fullName>
    </submittedName>
</protein>
<dbReference type="InterPro" id="IPR038917">
    <property type="entry name" value="Malonyl_CoA_deC"/>
</dbReference>
<sequence>MDALEGMDETALSDTFRTIAAEFGPDQAGLETAIHAFDAADPASARALHRASEPRTQELLRRLNQAPGGTRSLVRLRARLLKIAKSDPVLRALDGDFHHLFSSWFNRGFLDLRRIEWSTSAEVLERIIDYEAVHAIQDWHDLKSRVSSDDRRLYAFFHPALQDDPLIFVEVALSGEIPTSIDSILSPDRVVTRSKDATTAVFYSISNCQPGLKGVSFGNFLIKQVVEDLSRELPDIATFVTLSPVPRLRAWVRHQRINPSDEEMPRQVAETLQKLDPDQAKPTDDDALMLAAHYLVHAKTQKGQPLDPVARFHLGNGARLQAIHANADQSLRGQENAWGVMVNYLYDRRDIARNQEDFATTGEVKFGPSVRRLLR</sequence>
<name>A0A9X1FY69_9RHOB</name>
<feature type="domain" description="Malonyl-CoA decarboxylase C-terminal" evidence="1">
    <location>
        <begin position="108"/>
        <end position="347"/>
    </location>
</feature>
<accession>A0A9X1FY69</accession>
<dbReference type="AlphaFoldDB" id="A0A9X1FY69"/>
<dbReference type="Pfam" id="PF05292">
    <property type="entry name" value="MCD"/>
    <property type="match status" value="1"/>
</dbReference>
<dbReference type="PANTHER" id="PTHR28641">
    <property type="match status" value="1"/>
</dbReference>
<dbReference type="Pfam" id="PF17408">
    <property type="entry name" value="MCD_N"/>
    <property type="match status" value="1"/>
</dbReference>
<gene>
    <name evidence="3" type="ORF">KX928_18710</name>
</gene>
<dbReference type="EMBL" id="JAHXDN010000005">
    <property type="protein sequence ID" value="MBW4709822.1"/>
    <property type="molecule type" value="Genomic_DNA"/>
</dbReference>
<evidence type="ECO:0000313" key="4">
    <source>
        <dbReference type="Proteomes" id="UP001138661"/>
    </source>
</evidence>
<evidence type="ECO:0000313" key="3">
    <source>
        <dbReference type="EMBL" id="MBW4709822.1"/>
    </source>
</evidence>
<comment type="caution">
    <text evidence="3">The sequence shown here is derived from an EMBL/GenBank/DDBJ whole genome shotgun (WGS) entry which is preliminary data.</text>
</comment>
<feature type="domain" description="Malonyl-CoA decarboxylase N-terminal" evidence="2">
    <location>
        <begin position="23"/>
        <end position="105"/>
    </location>
</feature>